<comment type="caution">
    <text evidence="1">The sequence shown here is derived from an EMBL/GenBank/DDBJ whole genome shotgun (WGS) entry which is preliminary data.</text>
</comment>
<gene>
    <name evidence="1" type="ORF">FAZ78_19120</name>
</gene>
<reference evidence="1 2" key="1">
    <citation type="submission" date="2019-04" db="EMBL/GenBank/DDBJ databases">
        <title>Crypto-aerobic microbial life in anoxic (sulfidic) marine sediments.</title>
        <authorList>
            <person name="Bhattacharya S."/>
            <person name="Roy C."/>
            <person name="Mondal N."/>
            <person name="Sarkar J."/>
            <person name="Mandal S."/>
            <person name="Rameez M.J."/>
            <person name="Ghosh W."/>
        </authorList>
    </citation>
    <scope>NUCLEOTIDE SEQUENCE [LARGE SCALE GENOMIC DNA]</scope>
    <source>
        <strain evidence="1 2">SBBC</strain>
    </source>
</reference>
<organism evidence="1 2">
    <name type="scientific">Cereibacter changlensis</name>
    <dbReference type="NCBI Taxonomy" id="402884"/>
    <lineage>
        <taxon>Bacteria</taxon>
        <taxon>Pseudomonadati</taxon>
        <taxon>Pseudomonadota</taxon>
        <taxon>Alphaproteobacteria</taxon>
        <taxon>Rhodobacterales</taxon>
        <taxon>Paracoccaceae</taxon>
        <taxon>Cereibacter</taxon>
    </lineage>
</organism>
<evidence type="ECO:0000313" key="2">
    <source>
        <dbReference type="Proteomes" id="UP000306340"/>
    </source>
</evidence>
<accession>A0A4U0YYH5</accession>
<dbReference type="AlphaFoldDB" id="A0A4U0YYH5"/>
<dbReference type="EMBL" id="SWAU01000243">
    <property type="protein sequence ID" value="TKA95011.1"/>
    <property type="molecule type" value="Genomic_DNA"/>
</dbReference>
<dbReference type="RefSeq" id="WP_136793951.1">
    <property type="nucleotide sequence ID" value="NZ_SWAU01000243.1"/>
</dbReference>
<sequence length="115" mass="12559">MAYALSWPRLQVALGDAALGAGAVPRGFKDVRCLRDTGCGDAGCAWCAEMNDPRRALQRWFGFPAFRPTLVDASGALLQEGVGSTATETHWWCEPAAGKRRDSTLHRRSPNKNKK</sequence>
<dbReference type="Proteomes" id="UP000306340">
    <property type="component" value="Unassembled WGS sequence"/>
</dbReference>
<name>A0A4U0YYH5_9RHOB</name>
<protein>
    <submittedName>
        <fullName evidence="1">Uncharacterized protein</fullName>
    </submittedName>
</protein>
<proteinExistence type="predicted"/>
<evidence type="ECO:0000313" key="1">
    <source>
        <dbReference type="EMBL" id="TKA95011.1"/>
    </source>
</evidence>